<keyword evidence="3" id="KW-1185">Reference proteome</keyword>
<dbReference type="Gene3D" id="3.40.50.410">
    <property type="entry name" value="von Willebrand factor, type A domain"/>
    <property type="match status" value="1"/>
</dbReference>
<dbReference type="EMBL" id="MPUH01000218">
    <property type="protein sequence ID" value="OMJ86044.1"/>
    <property type="molecule type" value="Genomic_DNA"/>
</dbReference>
<dbReference type="InterPro" id="IPR002035">
    <property type="entry name" value="VWF_A"/>
</dbReference>
<gene>
    <name evidence="2" type="ORF">SteCoe_12551</name>
</gene>
<organism evidence="2 3">
    <name type="scientific">Stentor coeruleus</name>
    <dbReference type="NCBI Taxonomy" id="5963"/>
    <lineage>
        <taxon>Eukaryota</taxon>
        <taxon>Sar</taxon>
        <taxon>Alveolata</taxon>
        <taxon>Ciliophora</taxon>
        <taxon>Postciliodesmatophora</taxon>
        <taxon>Heterotrichea</taxon>
        <taxon>Heterotrichida</taxon>
        <taxon>Stentoridae</taxon>
        <taxon>Stentor</taxon>
    </lineage>
</organism>
<sequence length="2288" mass="269347">MGSRKKVEPSLEAVDLYIRVFDIVSVIVCNLVYENKQNSTANLYYLIPELGKGKYLCSIALYNGNKCIGKSKVQVGDKFEYRPLNDSQSEEYENENPREIVNDYISQNKIGPFPMKKNETWKIEIIIACTLVGKNEKGSKKAVLKLAKSFFEERHSNLNSISIKSNIKITSYSTPKNFLSNWNHILSLQKNDYCIYSTQDNNKILQNKSLKISYCDEHIIDPIMLLQKHNNGWAGIISFLPRDESKYQSQEIFLVLDRSGSMYGERIKLAVKATQLFLSSLHSGSNFNIISYGTIVKPMFDTTVPYNDHNKNEAMNKTYSIDADMEENDLYSALELIYDQLEKSTLPGVIFLITDGGEPTYDNSLNLVKKNKNKCTVYGLPINTCGDDLKFVQDAAILGGGKYYHIVNEQQITEKLIEFVGLSNCHFIYDLKLPTEIKKYSPSSTYKPRYAYESYAFICFTSEKEPQNSISYKSTKDKIPHSIGLKKRIVEDAHLFQYYAKNKIKEITAEIKKESETGNSLEKINELKLKVKKIQIKNHLHMNKSKIIVVSPETSNKLSSPVIPNIGFGNKIDHINAQNSNNMLPQFVEYSDSSGSSDSSDSSDAIEIIYFKEDQVLESNPELENIFPECCKRLTRKVRIISESCTDIINLQKDNYWEFSTLKKVLPGVIIFNMKFWDEDKEDCLATLFVLAMLEVHWISSISLWKKSAENAIKWLINQNFDYYGNYQPICKEIVISIYSTATSFPSDILDLQLNKKFNMLLALLKLRLSTHWSSSMIQLIFPNYNTLKWKKFDLNPDIRITIFVFVILKLKFAEFQDDWESSFLISERWMKDNGIILNDLMEEWIKNELVVDGSEKKLKEIIECDNDETMFIYIISKACIDGHWDYNEVKQDLSCILRNYKEPTNSFDSNIFCTLCIVHTLRTRFRMMKKQYKLLISKSLTWLKGNNIDYSDNIVSHYLESIFSYSINNKNFPINYDYHFALAIFLSNGNYWEYNTLSMIFKNATTILNLNNDIEITVGMFKYIWVYFPLSRTDFKDFNDSVINWLLLNIQNFCDIISSYDYACVLKIPNSEQIQETLNEEIIYHYENSDDAKIIDYSIFSVKLMNNSQSIYDNILKVNYKVDHWEYDSVLKIFPQLHLFKTRIQQIAIDKDIVATLFIIATIELYCPENKNYFIDLCKNSEKWLETKGILIKDYLVNCLEIVGFLSFGIESDSFYYSGGLDDDLYCFDKFYYSDNNLGSDILKILLKLRFANGWKYEIIVLIWPEISQITGFMDEYDPDLKITVLIIYVLREYFNGYEKYWKHITQSVNKWITSKGLDPENIIEKCKNNQAVNKYLSSCFQPSFEENVLKIFSERDDGRNTCIFEKGEDEMDDYFKHIEDELLTLYPYFMKIVKNKIAFQSLCIIIYLEKFYKHKRNNIKYWLKKYKYSCLANSCEYLEYLEHPEYPKYILKPFLDYNIINIYNIENHLFIILSLFNGAYWNMKIIKLVFPYINPTDYDLDIDMNIDAWITIVFIKYLETFPNGIISNFYSCIEAAKEWLSMKGFAYENYYAQWDFYEVLKIFSEYELKEIPEECKLLTRKVVVILDEYNKIKELFGNCFYVLWKDTIISFPALLLFDFRLSMLTLPKNLIATIFIITLLKVQYIEIKSQWQEKYASAIKWLEFNSFDYYNYEDIFIEIVISIFSTSQVFPNLNPERLDVKMNFELLLVLLKLHSGNYWSYHSISSFLPSIEKCKFSVGNKNINAVSTLYVLTIFFKYFEKFRSDWNYIYLLSKKWLSTLSIDADEEIEKIISTENSDLVSEKSEFSESLYNEIIRIFNREGFFNFEQVDQIFWQLSGLIKLYENMYTNDALATLFILYILETKYPKKRLEWETIEDRSKNWLKERGIILRFNTNLFENFRSAFCYKVIQSQFVLSKYDNFILVFSVSNGIYWEFSVVSQLFCSLGFYYYKNFSHIDPDAFTTIVIIKYLEEYYIEEISEWNSFKTKVLYWLENIKNIKYIDYVNMINCSKILKLPSILSERDALINSEVITAKFMFDHLKYEYAVCLIPDCESYFDPYMRKIETEKQELCMTTLLKIAQNSISSQYTIFEISEQHMQEFYTMTNLFFIYGSIADIKKDLISFCFNYKSRIDLKKITSYFLLEKITFSLFSAIVQKGKINLYIGKTRNFWIINSPLLKKNKFESLGEALLWVVKQGFTLKIINYYKNTTTEDETIFTNIENEDIENYRIDAETNSSEKNVCFSKETYKIAIEKYFDKVREKCTCELCESIVESGKSYSKFKKLLVN</sequence>
<dbReference type="OrthoDB" id="1729737at2759"/>
<dbReference type="SMART" id="SM00327">
    <property type="entry name" value="VWA"/>
    <property type="match status" value="1"/>
</dbReference>
<dbReference type="InterPro" id="IPR036465">
    <property type="entry name" value="vWFA_dom_sf"/>
</dbReference>
<reference evidence="2 3" key="1">
    <citation type="submission" date="2016-11" db="EMBL/GenBank/DDBJ databases">
        <title>The macronuclear genome of Stentor coeruleus: a giant cell with tiny introns.</title>
        <authorList>
            <person name="Slabodnick M."/>
            <person name="Ruby J.G."/>
            <person name="Reiff S.B."/>
            <person name="Swart E.C."/>
            <person name="Gosai S."/>
            <person name="Prabakaran S."/>
            <person name="Witkowska E."/>
            <person name="Larue G.E."/>
            <person name="Fisher S."/>
            <person name="Freeman R.M."/>
            <person name="Gunawardena J."/>
            <person name="Chu W."/>
            <person name="Stover N.A."/>
            <person name="Gregory B.D."/>
            <person name="Nowacki M."/>
            <person name="Derisi J."/>
            <person name="Roy S.W."/>
            <person name="Marshall W.F."/>
            <person name="Sood P."/>
        </authorList>
    </citation>
    <scope>NUCLEOTIDE SEQUENCE [LARGE SCALE GENOMIC DNA]</scope>
    <source>
        <strain evidence="2">WM001</strain>
    </source>
</reference>
<proteinExistence type="predicted"/>
<accession>A0A1R2CAK3</accession>
<dbReference type="PROSITE" id="PS50234">
    <property type="entry name" value="VWFA"/>
    <property type="match status" value="1"/>
</dbReference>
<dbReference type="Pfam" id="PF13768">
    <property type="entry name" value="VWA_3"/>
    <property type="match status" value="1"/>
</dbReference>
<evidence type="ECO:0000259" key="1">
    <source>
        <dbReference type="PROSITE" id="PS50234"/>
    </source>
</evidence>
<evidence type="ECO:0000313" key="3">
    <source>
        <dbReference type="Proteomes" id="UP000187209"/>
    </source>
</evidence>
<dbReference type="Proteomes" id="UP000187209">
    <property type="component" value="Unassembled WGS sequence"/>
</dbReference>
<name>A0A1R2CAK3_9CILI</name>
<protein>
    <recommendedName>
        <fullName evidence="1">VWFA domain-containing protein</fullName>
    </recommendedName>
</protein>
<dbReference type="PANTHER" id="PTHR45737:SF6">
    <property type="entry name" value="VON WILLEBRAND FACTOR A DOMAIN-CONTAINING PROTEIN 5A"/>
    <property type="match status" value="1"/>
</dbReference>
<dbReference type="PANTHER" id="PTHR45737">
    <property type="entry name" value="VON WILLEBRAND FACTOR A DOMAIN-CONTAINING PROTEIN 5A"/>
    <property type="match status" value="1"/>
</dbReference>
<evidence type="ECO:0000313" key="2">
    <source>
        <dbReference type="EMBL" id="OMJ86044.1"/>
    </source>
</evidence>
<comment type="caution">
    <text evidence="2">The sequence shown here is derived from an EMBL/GenBank/DDBJ whole genome shotgun (WGS) entry which is preliminary data.</text>
</comment>
<dbReference type="SUPFAM" id="SSF53300">
    <property type="entry name" value="vWA-like"/>
    <property type="match status" value="1"/>
</dbReference>
<feature type="domain" description="VWFA" evidence="1">
    <location>
        <begin position="251"/>
        <end position="420"/>
    </location>
</feature>